<organism evidence="3 4">
    <name type="scientific">Halorussus limi</name>
    <dbReference type="NCBI Taxonomy" id="2938695"/>
    <lineage>
        <taxon>Archaea</taxon>
        <taxon>Methanobacteriati</taxon>
        <taxon>Methanobacteriota</taxon>
        <taxon>Stenosarchaea group</taxon>
        <taxon>Halobacteria</taxon>
        <taxon>Halobacteriales</taxon>
        <taxon>Haladaptataceae</taxon>
        <taxon>Halorussus</taxon>
    </lineage>
</organism>
<name>A0A8U0HS51_9EURY</name>
<keyword evidence="4" id="KW-1185">Reference proteome</keyword>
<evidence type="ECO:0000313" key="4">
    <source>
        <dbReference type="Proteomes" id="UP000830729"/>
    </source>
</evidence>
<accession>A0A8U0HS51</accession>
<feature type="compositionally biased region" description="Basic residues" evidence="1">
    <location>
        <begin position="106"/>
        <end position="118"/>
    </location>
</feature>
<proteinExistence type="predicted"/>
<dbReference type="EMBL" id="CP096659">
    <property type="protein sequence ID" value="UPV73688.1"/>
    <property type="molecule type" value="Genomic_DNA"/>
</dbReference>
<protein>
    <recommendedName>
        <fullName evidence="2">DUF7552 domain-containing protein</fullName>
    </recommendedName>
</protein>
<feature type="region of interest" description="Disordered" evidence="1">
    <location>
        <begin position="145"/>
        <end position="164"/>
    </location>
</feature>
<feature type="compositionally biased region" description="Basic and acidic residues" evidence="1">
    <location>
        <begin position="86"/>
        <end position="105"/>
    </location>
</feature>
<dbReference type="AlphaFoldDB" id="A0A8U0HS51"/>
<dbReference type="InterPro" id="IPR055974">
    <property type="entry name" value="DUF7552"/>
</dbReference>
<gene>
    <name evidence="3" type="ORF">M0R89_14215</name>
</gene>
<sequence>MTDSLEHLRERITDLTDPDGDFVVVCPLSGKCPVPVRGETFPSADAAEEAVDLVCEYRRVLREVDPHLENIPIVATERTADPLALDAHERSERGGGAERSAETARRSRTRRARARRTTGRSVSLSGDGDGEWLRMENAPLVHVRRDGELLDDETVSRQLRSELK</sequence>
<evidence type="ECO:0000259" key="2">
    <source>
        <dbReference type="Pfam" id="PF24422"/>
    </source>
</evidence>
<evidence type="ECO:0000313" key="3">
    <source>
        <dbReference type="EMBL" id="UPV73688.1"/>
    </source>
</evidence>
<feature type="domain" description="DUF7552" evidence="2">
    <location>
        <begin position="5"/>
        <end position="78"/>
    </location>
</feature>
<feature type="region of interest" description="Disordered" evidence="1">
    <location>
        <begin position="82"/>
        <end position="132"/>
    </location>
</feature>
<dbReference type="KEGG" id="halx:M0R89_14215"/>
<dbReference type="Proteomes" id="UP000830729">
    <property type="component" value="Chromosome"/>
</dbReference>
<reference evidence="3 4" key="1">
    <citation type="submission" date="2022-04" db="EMBL/GenBank/DDBJ databases">
        <title>Diverse halophilic archaea isolated from saline environments.</title>
        <authorList>
            <person name="Cui H.-L."/>
        </authorList>
    </citation>
    <scope>NUCLEOTIDE SEQUENCE [LARGE SCALE GENOMIC DNA]</scope>
    <source>
        <strain evidence="3 4">XZYJT49</strain>
    </source>
</reference>
<dbReference type="RefSeq" id="WP_248649740.1">
    <property type="nucleotide sequence ID" value="NZ_CP096659.1"/>
</dbReference>
<dbReference type="GeneID" id="72186376"/>
<dbReference type="Pfam" id="PF24422">
    <property type="entry name" value="DUF7552"/>
    <property type="match status" value="1"/>
</dbReference>
<evidence type="ECO:0000256" key="1">
    <source>
        <dbReference type="SAM" id="MobiDB-lite"/>
    </source>
</evidence>